<protein>
    <submittedName>
        <fullName evidence="2">Uncharacterized protein</fullName>
    </submittedName>
</protein>
<feature type="region of interest" description="Disordered" evidence="1">
    <location>
        <begin position="70"/>
        <end position="152"/>
    </location>
</feature>
<feature type="compositionally biased region" description="Basic and acidic residues" evidence="1">
    <location>
        <begin position="72"/>
        <end position="83"/>
    </location>
</feature>
<evidence type="ECO:0000313" key="3">
    <source>
        <dbReference type="Proteomes" id="UP000324800"/>
    </source>
</evidence>
<evidence type="ECO:0000256" key="1">
    <source>
        <dbReference type="SAM" id="MobiDB-lite"/>
    </source>
</evidence>
<feature type="compositionally biased region" description="Low complexity" evidence="1">
    <location>
        <begin position="124"/>
        <end position="134"/>
    </location>
</feature>
<evidence type="ECO:0000313" key="2">
    <source>
        <dbReference type="EMBL" id="KAA6364653.1"/>
    </source>
</evidence>
<dbReference type="AlphaFoldDB" id="A0A5J4U333"/>
<dbReference type="Proteomes" id="UP000324800">
    <property type="component" value="Unassembled WGS sequence"/>
</dbReference>
<comment type="caution">
    <text evidence="2">The sequence shown here is derived from an EMBL/GenBank/DDBJ whole genome shotgun (WGS) entry which is preliminary data.</text>
</comment>
<organism evidence="2 3">
    <name type="scientific">Streblomastix strix</name>
    <dbReference type="NCBI Taxonomy" id="222440"/>
    <lineage>
        <taxon>Eukaryota</taxon>
        <taxon>Metamonada</taxon>
        <taxon>Preaxostyla</taxon>
        <taxon>Oxymonadida</taxon>
        <taxon>Streblomastigidae</taxon>
        <taxon>Streblomastix</taxon>
    </lineage>
</organism>
<proteinExistence type="predicted"/>
<reference evidence="2 3" key="1">
    <citation type="submission" date="2019-03" db="EMBL/GenBank/DDBJ databases">
        <title>Single cell metagenomics reveals metabolic interactions within the superorganism composed of flagellate Streblomastix strix and complex community of Bacteroidetes bacteria on its surface.</title>
        <authorList>
            <person name="Treitli S.C."/>
            <person name="Kolisko M."/>
            <person name="Husnik F."/>
            <person name="Keeling P."/>
            <person name="Hampl V."/>
        </authorList>
    </citation>
    <scope>NUCLEOTIDE SEQUENCE [LARGE SCALE GENOMIC DNA]</scope>
    <source>
        <strain evidence="2">ST1C</strain>
    </source>
</reference>
<sequence length="152" mass="17227">MSDQTTALLLEASHSNYSAFWNKQLGDIPDDTDANEDVILVINTAQDIKQERERRADERDKKIIISKQYCKNKQEDKEEDKESLPSGHFKNSKRKDDAPDQFHQQTTDEQGFILDTELREFSTAKPAAGRRAAATDVCERVSPELGDRSTGP</sequence>
<feature type="compositionally biased region" description="Basic and acidic residues" evidence="1">
    <location>
        <begin position="137"/>
        <end position="152"/>
    </location>
</feature>
<dbReference type="EMBL" id="SNRW01021385">
    <property type="protein sequence ID" value="KAA6364653.1"/>
    <property type="molecule type" value="Genomic_DNA"/>
</dbReference>
<accession>A0A5J4U333</accession>
<name>A0A5J4U333_9EUKA</name>
<gene>
    <name evidence="2" type="ORF">EZS28_039820</name>
</gene>